<dbReference type="EMBL" id="WIUZ02000018">
    <property type="protein sequence ID" value="KAF9779874.1"/>
    <property type="molecule type" value="Genomic_DNA"/>
</dbReference>
<reference evidence="1" key="2">
    <citation type="submission" date="2020-11" db="EMBL/GenBank/DDBJ databases">
        <authorList>
            <consortium name="DOE Joint Genome Institute"/>
            <person name="Kuo A."/>
            <person name="Miyauchi S."/>
            <person name="Kiss E."/>
            <person name="Drula E."/>
            <person name="Kohler A."/>
            <person name="Sanchez-Garcia M."/>
            <person name="Andreopoulos B."/>
            <person name="Barry K.W."/>
            <person name="Bonito G."/>
            <person name="Buee M."/>
            <person name="Carver A."/>
            <person name="Chen C."/>
            <person name="Cichocki N."/>
            <person name="Clum A."/>
            <person name="Culley D."/>
            <person name="Crous P.W."/>
            <person name="Fauchery L."/>
            <person name="Girlanda M."/>
            <person name="Hayes R."/>
            <person name="Keri Z."/>
            <person name="Labutti K."/>
            <person name="Lipzen A."/>
            <person name="Lombard V."/>
            <person name="Magnuson J."/>
            <person name="Maillard F."/>
            <person name="Morin E."/>
            <person name="Murat C."/>
            <person name="Nolan M."/>
            <person name="Ohm R."/>
            <person name="Pangilinan J."/>
            <person name="Pereira M."/>
            <person name="Perotto S."/>
            <person name="Peter M."/>
            <person name="Riley R."/>
            <person name="Sitrit Y."/>
            <person name="Stielow B."/>
            <person name="Szollosi G."/>
            <person name="Zifcakova L."/>
            <person name="Stursova M."/>
            <person name="Spatafora J.W."/>
            <person name="Tedersoo L."/>
            <person name="Vaario L.-M."/>
            <person name="Yamada A."/>
            <person name="Yan M."/>
            <person name="Wang P."/>
            <person name="Xu J."/>
            <person name="Bruns T."/>
            <person name="Baldrian P."/>
            <person name="Vilgalys R."/>
            <person name="Henrissat B."/>
            <person name="Grigoriev I.V."/>
            <person name="Hibbett D."/>
            <person name="Nagy L.G."/>
            <person name="Martin F.M."/>
        </authorList>
    </citation>
    <scope>NUCLEOTIDE SEQUENCE</scope>
    <source>
        <strain evidence="1">UH-Tt-Lm1</strain>
    </source>
</reference>
<dbReference type="InterPro" id="IPR052980">
    <property type="entry name" value="Crinkler_effector"/>
</dbReference>
<dbReference type="Proteomes" id="UP000736335">
    <property type="component" value="Unassembled WGS sequence"/>
</dbReference>
<protein>
    <submittedName>
        <fullName evidence="1">Uncharacterized protein</fullName>
    </submittedName>
</protein>
<name>A0A9P6H5V5_9AGAM</name>
<organism evidence="1 2">
    <name type="scientific">Thelephora terrestris</name>
    <dbReference type="NCBI Taxonomy" id="56493"/>
    <lineage>
        <taxon>Eukaryota</taxon>
        <taxon>Fungi</taxon>
        <taxon>Dikarya</taxon>
        <taxon>Basidiomycota</taxon>
        <taxon>Agaricomycotina</taxon>
        <taxon>Agaricomycetes</taxon>
        <taxon>Thelephorales</taxon>
        <taxon>Thelephoraceae</taxon>
        <taxon>Thelephora</taxon>
    </lineage>
</organism>
<reference evidence="1" key="1">
    <citation type="journal article" date="2020" name="Nat. Commun.">
        <title>Large-scale genome sequencing of mycorrhizal fungi provides insights into the early evolution of symbiotic traits.</title>
        <authorList>
            <person name="Miyauchi S."/>
            <person name="Kiss E."/>
            <person name="Kuo A."/>
            <person name="Drula E."/>
            <person name="Kohler A."/>
            <person name="Sanchez-Garcia M."/>
            <person name="Morin E."/>
            <person name="Andreopoulos B."/>
            <person name="Barry K.W."/>
            <person name="Bonito G."/>
            <person name="Buee M."/>
            <person name="Carver A."/>
            <person name="Chen C."/>
            <person name="Cichocki N."/>
            <person name="Clum A."/>
            <person name="Culley D."/>
            <person name="Crous P.W."/>
            <person name="Fauchery L."/>
            <person name="Girlanda M."/>
            <person name="Hayes R.D."/>
            <person name="Keri Z."/>
            <person name="LaButti K."/>
            <person name="Lipzen A."/>
            <person name="Lombard V."/>
            <person name="Magnuson J."/>
            <person name="Maillard F."/>
            <person name="Murat C."/>
            <person name="Nolan M."/>
            <person name="Ohm R.A."/>
            <person name="Pangilinan J."/>
            <person name="Pereira M.F."/>
            <person name="Perotto S."/>
            <person name="Peter M."/>
            <person name="Pfister S."/>
            <person name="Riley R."/>
            <person name="Sitrit Y."/>
            <person name="Stielow J.B."/>
            <person name="Szollosi G."/>
            <person name="Zifcakova L."/>
            <person name="Stursova M."/>
            <person name="Spatafora J.W."/>
            <person name="Tedersoo L."/>
            <person name="Vaario L.M."/>
            <person name="Yamada A."/>
            <person name="Yan M."/>
            <person name="Wang P."/>
            <person name="Xu J."/>
            <person name="Bruns T."/>
            <person name="Baldrian P."/>
            <person name="Vilgalys R."/>
            <person name="Dunand C."/>
            <person name="Henrissat B."/>
            <person name="Grigoriev I.V."/>
            <person name="Hibbett D."/>
            <person name="Nagy L.G."/>
            <person name="Martin F.M."/>
        </authorList>
    </citation>
    <scope>NUCLEOTIDE SEQUENCE</scope>
    <source>
        <strain evidence="1">UH-Tt-Lm1</strain>
    </source>
</reference>
<comment type="caution">
    <text evidence="1">The sequence shown here is derived from an EMBL/GenBank/DDBJ whole genome shotgun (WGS) entry which is preliminary data.</text>
</comment>
<dbReference type="OrthoDB" id="2649935at2759"/>
<sequence length="532" mass="60438">MLIHNLAECVPVQEDAIEEVSCMLDPNAPVCNAWNAVREPLWGKGLENLESTEPVERDDAPIQDFPELPSPRSVLKVPQPALSLWLLPNDRILDRSTYHAAEESIVSNAIRHSDVFVASGTPGIGKSFFLLWLLLRRLALGLPTVLQYNESCAFLFNKDGLSAFTHLCNPDVYSALNLSRHKDGTGRIWALIDTNPKLPRPAGIFRCNSPFFIVNAVSPHSLHDDSNHPNHSGWLSKLNSKTFYMEPWSFPEILQARPFLGRGGLTEEQLWYMYSEYGASPRTLVQYATRPQEYATRLNEEVNRIPTNGLRALTLVSKSHAPSHCIVTIHPLPGDPLDYRVGFASRHVFEMVWERYIHNKIEDIKHFYDLFSPTSITAAAAGWIFELRMHQLLPTKQTIKLSAISGHSAQRNFRFDLYNQSNDPTVLDLPASDTQELNDEIAKLEENCYYRPKSTNYPAIDSLLLIQSQQSHILLMFQFTRAQKSHDANLRVLQSLDRLQLPPGTKSISRREECSMYFTFQLQPSICSRVNN</sequence>
<gene>
    <name evidence="1" type="ORF">BJ322DRAFT_347597</name>
</gene>
<dbReference type="PANTHER" id="PTHR33129:SF1">
    <property type="entry name" value="ATP-BINDING PROTEIN"/>
    <property type="match status" value="1"/>
</dbReference>
<dbReference type="PANTHER" id="PTHR33129">
    <property type="entry name" value="PROTEIN KINASE DOMAIN-CONTAINING PROTEIN-RELATED"/>
    <property type="match status" value="1"/>
</dbReference>
<accession>A0A9P6H5V5</accession>
<proteinExistence type="predicted"/>
<keyword evidence="2" id="KW-1185">Reference proteome</keyword>
<dbReference type="AlphaFoldDB" id="A0A9P6H5V5"/>
<evidence type="ECO:0000313" key="1">
    <source>
        <dbReference type="EMBL" id="KAF9779874.1"/>
    </source>
</evidence>
<evidence type="ECO:0000313" key="2">
    <source>
        <dbReference type="Proteomes" id="UP000736335"/>
    </source>
</evidence>